<dbReference type="EMBL" id="CABWMV010000025">
    <property type="protein sequence ID" value="VXD05197.1"/>
    <property type="molecule type" value="Genomic_DNA"/>
</dbReference>
<dbReference type="InterPro" id="IPR029058">
    <property type="entry name" value="AB_hydrolase_fold"/>
</dbReference>
<dbReference type="SUPFAM" id="SSF53474">
    <property type="entry name" value="alpha/beta-Hydrolases"/>
    <property type="match status" value="1"/>
</dbReference>
<keyword evidence="1" id="KW-0732">Signal</keyword>
<dbReference type="AlphaFoldDB" id="A0A654DIQ0"/>
<gene>
    <name evidence="3" type="ORF">SPHINGO8BC_60430</name>
</gene>
<sequence>MLQKRSSFFLQFGILLNLITCNFCFAQRHKYDNRRIDSATFVETRTILSQLSTDQYEKRIFTNEFVTIPYRLLLPKKFNSKRKYPVVITFHNSSRMGSDNENQLEHLARTWIREDIYTRFNCFVVAPQFEKRSSIYELNKNGILEARPSRDARQILELIENIEDEFKNIDKNRIYLVGYSMGASTAQNLMSLAPEKFAAMISIAAVPDLSNINTLVHKNIWLIHGEKDIENSYIGSEVLYKKLHGNRKLNFTTFKNLQHNNIVIPFLLTDELQKWLFTKHN</sequence>
<dbReference type="RefSeq" id="WP_115048589.1">
    <property type="nucleotide sequence ID" value="NZ_CP068086.1"/>
</dbReference>
<accession>A0A654DIQ0</accession>
<evidence type="ECO:0000313" key="3">
    <source>
        <dbReference type="EMBL" id="VXD05197.1"/>
    </source>
</evidence>
<proteinExistence type="predicted"/>
<protein>
    <submittedName>
        <fullName evidence="3">Phospholipase</fullName>
    </submittedName>
</protein>
<name>A0A654DIQ0_SPHMU</name>
<dbReference type="Pfam" id="PF02230">
    <property type="entry name" value="Abhydrolase_2"/>
    <property type="match status" value="1"/>
</dbReference>
<feature type="domain" description="Phospholipase/carboxylesterase/thioesterase" evidence="2">
    <location>
        <begin position="138"/>
        <end position="260"/>
    </location>
</feature>
<evidence type="ECO:0000313" key="4">
    <source>
        <dbReference type="Proteomes" id="UP000432350"/>
    </source>
</evidence>
<evidence type="ECO:0000259" key="2">
    <source>
        <dbReference type="Pfam" id="PF02230"/>
    </source>
</evidence>
<dbReference type="Gene3D" id="3.40.50.1820">
    <property type="entry name" value="alpha/beta hydrolase"/>
    <property type="match status" value="1"/>
</dbReference>
<organism evidence="3 4">
    <name type="scientific">Sphingobacterium multivorum</name>
    <dbReference type="NCBI Taxonomy" id="28454"/>
    <lineage>
        <taxon>Bacteria</taxon>
        <taxon>Pseudomonadati</taxon>
        <taxon>Bacteroidota</taxon>
        <taxon>Sphingobacteriia</taxon>
        <taxon>Sphingobacteriales</taxon>
        <taxon>Sphingobacteriaceae</taxon>
        <taxon>Sphingobacterium</taxon>
    </lineage>
</organism>
<dbReference type="InterPro" id="IPR050955">
    <property type="entry name" value="Plant_Biomass_Hydrol_Est"/>
</dbReference>
<evidence type="ECO:0000256" key="1">
    <source>
        <dbReference type="ARBA" id="ARBA00022729"/>
    </source>
</evidence>
<dbReference type="GO" id="GO:0016787">
    <property type="term" value="F:hydrolase activity"/>
    <property type="evidence" value="ECO:0007669"/>
    <property type="project" value="InterPro"/>
</dbReference>
<dbReference type="PANTHER" id="PTHR43037">
    <property type="entry name" value="UNNAMED PRODUCT-RELATED"/>
    <property type="match status" value="1"/>
</dbReference>
<dbReference type="PANTHER" id="PTHR43037:SF1">
    <property type="entry name" value="BLL1128 PROTEIN"/>
    <property type="match status" value="1"/>
</dbReference>
<reference evidence="3 4" key="1">
    <citation type="submission" date="2019-10" db="EMBL/GenBank/DDBJ databases">
        <authorList>
            <person name="Karimi E."/>
        </authorList>
    </citation>
    <scope>NUCLEOTIDE SEQUENCE [LARGE SCALE GENOMIC DNA]</scope>
    <source>
        <strain evidence="3">Sphingobacterium sp. 8BC</strain>
    </source>
</reference>
<dbReference type="InterPro" id="IPR003140">
    <property type="entry name" value="PLipase/COase/thioEstase"/>
</dbReference>
<dbReference type="Proteomes" id="UP000432350">
    <property type="component" value="Unassembled WGS sequence"/>
</dbReference>